<feature type="region of interest" description="Disordered" evidence="3">
    <location>
        <begin position="237"/>
        <end position="258"/>
    </location>
</feature>
<dbReference type="EnsemblProtists" id="EOD23204">
    <property type="protein sequence ID" value="EOD23204"/>
    <property type="gene ID" value="EMIHUDRAFT_195853"/>
</dbReference>
<dbReference type="Pfam" id="PF00098">
    <property type="entry name" value="zf-CCHC"/>
    <property type="match status" value="1"/>
</dbReference>
<keyword evidence="1" id="KW-0862">Zinc</keyword>
<dbReference type="GeneID" id="17268751"/>
<dbReference type="Proteomes" id="UP000013827">
    <property type="component" value="Unassembled WGS sequence"/>
</dbReference>
<dbReference type="HOGENOM" id="CLU_1079384_0_0_1"/>
<name>A0A0D3JI69_EMIH1</name>
<keyword evidence="1" id="KW-0479">Metal-binding</keyword>
<reference evidence="5" key="2">
    <citation type="submission" date="2024-10" db="UniProtKB">
        <authorList>
            <consortium name="EnsemblProtists"/>
        </authorList>
    </citation>
    <scope>IDENTIFICATION</scope>
</reference>
<evidence type="ECO:0000256" key="1">
    <source>
        <dbReference type="PROSITE-ProRule" id="PRU00047"/>
    </source>
</evidence>
<dbReference type="PROSITE" id="PS50158">
    <property type="entry name" value="ZF_CCHC"/>
    <property type="match status" value="1"/>
</dbReference>
<feature type="compositionally biased region" description="Basic and acidic residues" evidence="3">
    <location>
        <begin position="97"/>
        <end position="122"/>
    </location>
</feature>
<dbReference type="AlphaFoldDB" id="A0A0D3JI69"/>
<evidence type="ECO:0000313" key="5">
    <source>
        <dbReference type="EnsemblProtists" id="EOD23204"/>
    </source>
</evidence>
<sequence length="258" mass="28717">MSQNGDGGGLTDSDEEERLSGKELNDLLKIERHGVKLKPELRRALANYLAEEVKVTDFTEVMDMTLETWERSLEDAHKKALPAAWLATARVWRGDVMPDSHGKDKPAADGARNEKAGEKPAETDPDAGQTYEIADKAVMWEYLSCWLSHYRGRGIPETFDVRIYQQIVMRVSKRSDTNAGEAKEKAASAAAKATRHESEIAALRRELKELKNARGGGEKDKNKKDKRTCFICGESGHLARDCPTKQEGNTADNEASEQ</sequence>
<dbReference type="GO" id="GO:0003676">
    <property type="term" value="F:nucleic acid binding"/>
    <property type="evidence" value="ECO:0007669"/>
    <property type="project" value="InterPro"/>
</dbReference>
<dbReference type="InterPro" id="IPR001878">
    <property type="entry name" value="Znf_CCHC"/>
</dbReference>
<evidence type="ECO:0000256" key="2">
    <source>
        <dbReference type="SAM" id="Coils"/>
    </source>
</evidence>
<dbReference type="PaxDb" id="2903-EOD23204"/>
<reference evidence="6" key="1">
    <citation type="journal article" date="2013" name="Nature">
        <title>Pan genome of the phytoplankton Emiliania underpins its global distribution.</title>
        <authorList>
            <person name="Read B.A."/>
            <person name="Kegel J."/>
            <person name="Klute M.J."/>
            <person name="Kuo A."/>
            <person name="Lefebvre S.C."/>
            <person name="Maumus F."/>
            <person name="Mayer C."/>
            <person name="Miller J."/>
            <person name="Monier A."/>
            <person name="Salamov A."/>
            <person name="Young J."/>
            <person name="Aguilar M."/>
            <person name="Claverie J.M."/>
            <person name="Frickenhaus S."/>
            <person name="Gonzalez K."/>
            <person name="Herman E.K."/>
            <person name="Lin Y.C."/>
            <person name="Napier J."/>
            <person name="Ogata H."/>
            <person name="Sarno A.F."/>
            <person name="Shmutz J."/>
            <person name="Schroeder D."/>
            <person name="de Vargas C."/>
            <person name="Verret F."/>
            <person name="von Dassow P."/>
            <person name="Valentin K."/>
            <person name="Van de Peer Y."/>
            <person name="Wheeler G."/>
            <person name="Dacks J.B."/>
            <person name="Delwiche C.F."/>
            <person name="Dyhrman S.T."/>
            <person name="Glockner G."/>
            <person name="John U."/>
            <person name="Richards T."/>
            <person name="Worden A.Z."/>
            <person name="Zhang X."/>
            <person name="Grigoriev I.V."/>
            <person name="Allen A.E."/>
            <person name="Bidle K."/>
            <person name="Borodovsky M."/>
            <person name="Bowler C."/>
            <person name="Brownlee C."/>
            <person name="Cock J.M."/>
            <person name="Elias M."/>
            <person name="Gladyshev V.N."/>
            <person name="Groth M."/>
            <person name="Guda C."/>
            <person name="Hadaegh A."/>
            <person name="Iglesias-Rodriguez M.D."/>
            <person name="Jenkins J."/>
            <person name="Jones B.M."/>
            <person name="Lawson T."/>
            <person name="Leese F."/>
            <person name="Lindquist E."/>
            <person name="Lobanov A."/>
            <person name="Lomsadze A."/>
            <person name="Malik S.B."/>
            <person name="Marsh M.E."/>
            <person name="Mackinder L."/>
            <person name="Mock T."/>
            <person name="Mueller-Roeber B."/>
            <person name="Pagarete A."/>
            <person name="Parker M."/>
            <person name="Probert I."/>
            <person name="Quesneville H."/>
            <person name="Raines C."/>
            <person name="Rensing S.A."/>
            <person name="Riano-Pachon D.M."/>
            <person name="Richier S."/>
            <person name="Rokitta S."/>
            <person name="Shiraiwa Y."/>
            <person name="Soanes D.M."/>
            <person name="van der Giezen M."/>
            <person name="Wahlund T.M."/>
            <person name="Williams B."/>
            <person name="Wilson W."/>
            <person name="Wolfe G."/>
            <person name="Wurch L.L."/>
        </authorList>
    </citation>
    <scope>NUCLEOTIDE SEQUENCE</scope>
</reference>
<evidence type="ECO:0000256" key="3">
    <source>
        <dbReference type="SAM" id="MobiDB-lite"/>
    </source>
</evidence>
<feature type="coiled-coil region" evidence="2">
    <location>
        <begin position="186"/>
        <end position="220"/>
    </location>
</feature>
<feature type="region of interest" description="Disordered" evidence="3">
    <location>
        <begin position="97"/>
        <end position="127"/>
    </location>
</feature>
<feature type="domain" description="CCHC-type" evidence="4">
    <location>
        <begin position="229"/>
        <end position="243"/>
    </location>
</feature>
<dbReference type="RefSeq" id="XP_005775633.1">
    <property type="nucleotide sequence ID" value="XM_005775576.1"/>
</dbReference>
<evidence type="ECO:0000259" key="4">
    <source>
        <dbReference type="PROSITE" id="PS50158"/>
    </source>
</evidence>
<organism evidence="5 6">
    <name type="scientific">Emiliania huxleyi (strain CCMP1516)</name>
    <dbReference type="NCBI Taxonomy" id="280463"/>
    <lineage>
        <taxon>Eukaryota</taxon>
        <taxon>Haptista</taxon>
        <taxon>Haptophyta</taxon>
        <taxon>Prymnesiophyceae</taxon>
        <taxon>Isochrysidales</taxon>
        <taxon>Noelaerhabdaceae</taxon>
        <taxon>Emiliania</taxon>
    </lineage>
</organism>
<protein>
    <recommendedName>
        <fullName evidence="4">CCHC-type domain-containing protein</fullName>
    </recommendedName>
</protein>
<dbReference type="KEGG" id="ehx:EMIHUDRAFT_195853"/>
<evidence type="ECO:0000313" key="6">
    <source>
        <dbReference type="Proteomes" id="UP000013827"/>
    </source>
</evidence>
<keyword evidence="6" id="KW-1185">Reference proteome</keyword>
<feature type="compositionally biased region" description="Polar residues" evidence="3">
    <location>
        <begin position="246"/>
        <end position="258"/>
    </location>
</feature>
<dbReference type="Gene3D" id="4.10.60.10">
    <property type="entry name" value="Zinc finger, CCHC-type"/>
    <property type="match status" value="1"/>
</dbReference>
<keyword evidence="2" id="KW-0175">Coiled coil</keyword>
<dbReference type="GO" id="GO:0008270">
    <property type="term" value="F:zinc ion binding"/>
    <property type="evidence" value="ECO:0007669"/>
    <property type="project" value="UniProtKB-KW"/>
</dbReference>
<dbReference type="InterPro" id="IPR036875">
    <property type="entry name" value="Znf_CCHC_sf"/>
</dbReference>
<keyword evidence="1" id="KW-0863">Zinc-finger</keyword>
<dbReference type="SUPFAM" id="SSF57756">
    <property type="entry name" value="Retrovirus zinc finger-like domains"/>
    <property type="match status" value="1"/>
</dbReference>
<accession>A0A0D3JI69</accession>
<proteinExistence type="predicted"/>
<dbReference type="SMART" id="SM00343">
    <property type="entry name" value="ZnF_C2HC"/>
    <property type="match status" value="1"/>
</dbReference>